<dbReference type="PANTHER" id="PTHR17920:SF22">
    <property type="entry name" value="DUF726 DOMAIN PROTEIN (AFU_ORTHOLOGUE AFUA_2G12860)"/>
    <property type="match status" value="1"/>
</dbReference>
<feature type="compositionally biased region" description="Basic and acidic residues" evidence="6">
    <location>
        <begin position="594"/>
        <end position="614"/>
    </location>
</feature>
<feature type="transmembrane region" description="Helical" evidence="7">
    <location>
        <begin position="232"/>
        <end position="255"/>
    </location>
</feature>
<reference evidence="8" key="1">
    <citation type="submission" date="2022-10" db="EMBL/GenBank/DDBJ databases">
        <title>Tapping the CABI collections for fungal endophytes: first genome assemblies for Collariella, Neodidymelliopsis, Ascochyta clinopodiicola, Didymella pomorum, Didymosphaeria variabile, Neocosmospora piperis and Neocucurbitaria cava.</title>
        <authorList>
            <person name="Hill R."/>
        </authorList>
    </citation>
    <scope>NUCLEOTIDE SEQUENCE</scope>
    <source>
        <strain evidence="8">IMI 355082</strain>
    </source>
</reference>
<keyword evidence="5 7" id="KW-0472">Membrane</keyword>
<feature type="compositionally biased region" description="Basic and acidic residues" evidence="6">
    <location>
        <begin position="119"/>
        <end position="128"/>
    </location>
</feature>
<protein>
    <recommendedName>
        <fullName evidence="10">DUF726-domain-containing protein</fullName>
    </recommendedName>
</protein>
<evidence type="ECO:0000256" key="6">
    <source>
        <dbReference type="SAM" id="MobiDB-lite"/>
    </source>
</evidence>
<feature type="transmembrane region" description="Helical" evidence="7">
    <location>
        <begin position="275"/>
        <end position="293"/>
    </location>
</feature>
<feature type="compositionally biased region" description="Low complexity" evidence="6">
    <location>
        <begin position="639"/>
        <end position="648"/>
    </location>
</feature>
<comment type="similarity">
    <text evidence="2">Belongs to the TMCO4 family.</text>
</comment>
<feature type="region of interest" description="Disordered" evidence="6">
    <location>
        <begin position="28"/>
        <end position="60"/>
    </location>
</feature>
<keyword evidence="4 7" id="KW-1133">Transmembrane helix</keyword>
<accession>A0A9W8YQH8</accession>
<dbReference type="EMBL" id="JAPEVB010000004">
    <property type="protein sequence ID" value="KAJ4390188.1"/>
    <property type="molecule type" value="Genomic_DNA"/>
</dbReference>
<gene>
    <name evidence="8" type="ORF">N0V93_007663</name>
</gene>
<organism evidence="8 9">
    <name type="scientific">Gnomoniopsis smithogilvyi</name>
    <dbReference type="NCBI Taxonomy" id="1191159"/>
    <lineage>
        <taxon>Eukaryota</taxon>
        <taxon>Fungi</taxon>
        <taxon>Dikarya</taxon>
        <taxon>Ascomycota</taxon>
        <taxon>Pezizomycotina</taxon>
        <taxon>Sordariomycetes</taxon>
        <taxon>Sordariomycetidae</taxon>
        <taxon>Diaporthales</taxon>
        <taxon>Gnomoniaceae</taxon>
        <taxon>Gnomoniopsis</taxon>
    </lineage>
</organism>
<dbReference type="Pfam" id="PF05277">
    <property type="entry name" value="DUF726"/>
    <property type="match status" value="1"/>
</dbReference>
<evidence type="ECO:0000256" key="7">
    <source>
        <dbReference type="SAM" id="Phobius"/>
    </source>
</evidence>
<dbReference type="InterPro" id="IPR029058">
    <property type="entry name" value="AB_hydrolase_fold"/>
</dbReference>
<evidence type="ECO:0008006" key="10">
    <source>
        <dbReference type="Google" id="ProtNLM"/>
    </source>
</evidence>
<evidence type="ECO:0000313" key="9">
    <source>
        <dbReference type="Proteomes" id="UP001140453"/>
    </source>
</evidence>
<dbReference type="OrthoDB" id="277931at2759"/>
<dbReference type="AlphaFoldDB" id="A0A9W8YQH8"/>
<feature type="region of interest" description="Disordered" evidence="6">
    <location>
        <begin position="593"/>
        <end position="666"/>
    </location>
</feature>
<keyword evidence="9" id="KW-1185">Reference proteome</keyword>
<feature type="compositionally biased region" description="Basic and acidic residues" evidence="6">
    <location>
        <begin position="101"/>
        <end position="111"/>
    </location>
</feature>
<evidence type="ECO:0000313" key="8">
    <source>
        <dbReference type="EMBL" id="KAJ4390188.1"/>
    </source>
</evidence>
<evidence type="ECO:0000256" key="3">
    <source>
        <dbReference type="ARBA" id="ARBA00022692"/>
    </source>
</evidence>
<dbReference type="InterPro" id="IPR007941">
    <property type="entry name" value="DUF726"/>
</dbReference>
<feature type="compositionally biased region" description="Basic and acidic residues" evidence="6">
    <location>
        <begin position="29"/>
        <end position="40"/>
    </location>
</feature>
<dbReference type="Proteomes" id="UP001140453">
    <property type="component" value="Unassembled WGS sequence"/>
</dbReference>
<dbReference type="SUPFAM" id="SSF53474">
    <property type="entry name" value="alpha/beta-Hydrolases"/>
    <property type="match status" value="1"/>
</dbReference>
<evidence type="ECO:0000256" key="5">
    <source>
        <dbReference type="ARBA" id="ARBA00023136"/>
    </source>
</evidence>
<dbReference type="PANTHER" id="PTHR17920">
    <property type="entry name" value="TRANSMEMBRANE AND COILED-COIL DOMAIN-CONTAINING PROTEIN 4 TMCO4"/>
    <property type="match status" value="1"/>
</dbReference>
<feature type="compositionally biased region" description="Basic and acidic residues" evidence="6">
    <location>
        <begin position="51"/>
        <end position="60"/>
    </location>
</feature>
<comment type="caution">
    <text evidence="8">The sequence shown here is derived from an EMBL/GenBank/DDBJ whole genome shotgun (WGS) entry which is preliminary data.</text>
</comment>
<name>A0A9W8YQH8_9PEZI</name>
<comment type="subcellular location">
    <subcellularLocation>
        <location evidence="1">Membrane</location>
        <topology evidence="1">Multi-pass membrane protein</topology>
    </subcellularLocation>
</comment>
<evidence type="ECO:0000256" key="4">
    <source>
        <dbReference type="ARBA" id="ARBA00022989"/>
    </source>
</evidence>
<evidence type="ECO:0000256" key="1">
    <source>
        <dbReference type="ARBA" id="ARBA00004141"/>
    </source>
</evidence>
<keyword evidence="3 7" id="KW-0812">Transmembrane</keyword>
<proteinExistence type="inferred from homology"/>
<feature type="non-terminal residue" evidence="8">
    <location>
        <position position="1"/>
    </location>
</feature>
<sequence length="666" mass="72644">CEVTTPLRIGPSAAQPEADTEALKLQAEVPDRIETQKESASENPTSLSEAAQKEQDKAKKVLERRVKDLAKSENVELKEAALGHFDEWRDKVMQRVGEAVNQRDSDHDSHSPKVSSRPTSREKPSTNGHEQDILQHIFPPLETPLDTLSDARRILIMHSMLLILLGLESYPAESRVLMLRLASSLGLSMDLLAQDEMSTAKGLLEVAKQQMNADEETKKKAADNSSSRKWKVGLGAVAGAVLIGVTGGLAAPLLAAGVGSMMGGLGLGATAAAGYLGALAGSAPLVGVLFGAYGGRMTGQMVDEYAKHVQDFAFMPLSKPSLFSKAKQDTKNTRHLRVAIGISGWLTEKAEVGLPWQVIDGRSTEAFALRWEVEALLRLGHALSTYIKSYAWGFAKKEILSRTIFASLASALVLPWGLAKAARVIDNPFSVAVARSEKAGAVLADALINKVQGERPVTLIGYSLGARVIYSCLNELANRKAFGIIESVCLMGAPVPSDPILWRRIRSVVAGRVVNVYSTNDYLLAFLYRANSLQYGIAGLQPIPDVQYIENVDVSGLVEGHTQYRFLVGSILQKLDLEDIDAAIVELQMKKLKRQEDEDKEAREKSAAENKSAEEEADEMEKEVEQKSKATQAMDWVGSKMPSRSKSSSAERQMPEDEKLRQVERQ</sequence>
<feature type="region of interest" description="Disordered" evidence="6">
    <location>
        <begin position="1"/>
        <end position="20"/>
    </location>
</feature>
<feature type="region of interest" description="Disordered" evidence="6">
    <location>
        <begin position="99"/>
        <end position="128"/>
    </location>
</feature>
<feature type="transmembrane region" description="Helical" evidence="7">
    <location>
        <begin position="399"/>
        <end position="418"/>
    </location>
</feature>
<evidence type="ECO:0000256" key="2">
    <source>
        <dbReference type="ARBA" id="ARBA00009824"/>
    </source>
</evidence>
<dbReference type="GO" id="GO:0016020">
    <property type="term" value="C:membrane"/>
    <property type="evidence" value="ECO:0007669"/>
    <property type="project" value="UniProtKB-SubCell"/>
</dbReference>
<feature type="compositionally biased region" description="Basic and acidic residues" evidence="6">
    <location>
        <begin position="653"/>
        <end position="666"/>
    </location>
</feature>